<dbReference type="SMART" id="SM00342">
    <property type="entry name" value="HTH_ARAC"/>
    <property type="match status" value="1"/>
</dbReference>
<evidence type="ECO:0000256" key="2">
    <source>
        <dbReference type="ARBA" id="ARBA00022840"/>
    </source>
</evidence>
<dbReference type="GO" id="GO:0003700">
    <property type="term" value="F:DNA-binding transcription factor activity"/>
    <property type="evidence" value="ECO:0007669"/>
    <property type="project" value="InterPro"/>
</dbReference>
<dbReference type="Pfam" id="PF25601">
    <property type="entry name" value="AAA_lid_14"/>
    <property type="match status" value="1"/>
</dbReference>
<dbReference type="Pfam" id="PF12833">
    <property type="entry name" value="HTH_18"/>
    <property type="match status" value="1"/>
</dbReference>
<keyword evidence="1" id="KW-0547">Nucleotide-binding</keyword>
<dbReference type="InterPro" id="IPR027417">
    <property type="entry name" value="P-loop_NTPase"/>
</dbReference>
<dbReference type="GO" id="GO:0043565">
    <property type="term" value="F:sequence-specific DNA binding"/>
    <property type="evidence" value="ECO:0007669"/>
    <property type="project" value="InterPro"/>
</dbReference>
<dbReference type="PROSITE" id="PS01124">
    <property type="entry name" value="HTH_ARAC_FAMILY_2"/>
    <property type="match status" value="1"/>
</dbReference>
<dbReference type="InterPro" id="IPR058031">
    <property type="entry name" value="AAA_lid_NorR"/>
</dbReference>
<dbReference type="InterPro" id="IPR002078">
    <property type="entry name" value="Sigma_54_int"/>
</dbReference>
<keyword evidence="4" id="KW-0238">DNA-binding</keyword>
<dbReference type="InterPro" id="IPR009057">
    <property type="entry name" value="Homeodomain-like_sf"/>
</dbReference>
<name>A0A3S3RBH2_9GAMM</name>
<evidence type="ECO:0000313" key="8">
    <source>
        <dbReference type="EMBL" id="RWX57067.1"/>
    </source>
</evidence>
<keyword evidence="2" id="KW-0067">ATP-binding</keyword>
<accession>A0A3S3RBH2</accession>
<sequence>MPHDQKYNLQLGKAQFENAHFKEDFNDINQWGEFLSSQQPLMSLAEITSPSVAPPPILGNSVAIKKVKDQIRKAVKSQFPVIIYGEPGCEKFTVAMNIHASELSRPGEFIEVSAQINSDKRFQRNLAYALMAAKDGTLYLSNLEYLNKEKLDILITLFTLKGLGDQLKSNNIRLILSSIEDLNYRVNNKFSSSLSLYLPHILDIYIPPLKQRNHDINIHVKYYIESNSQGVSPTSISVDAVKLLSNKQWPGNSQELERYIVRLITFCDKQHIGSNEIIAFDPTLKKQEKKDNNIAISIINGDIDKFEHTHLSVKKAIEYISYNYHREITLNELAESSFVSASHLSFLFRSILKRSFKQLLTEVRIEKAKSIINNKPLSKITDVAYSVGFGDLSHFEKKFKQLTKLTPRQYRDRCRKENQLIE</sequence>
<dbReference type="EMBL" id="RJLM01000001">
    <property type="protein sequence ID" value="RWX57067.1"/>
    <property type="molecule type" value="Genomic_DNA"/>
</dbReference>
<dbReference type="RefSeq" id="WP_128782381.1">
    <property type="nucleotide sequence ID" value="NZ_JAKJSG010000018.1"/>
</dbReference>
<dbReference type="InterPro" id="IPR018062">
    <property type="entry name" value="HTH_AraC-typ_CS"/>
</dbReference>
<dbReference type="OrthoDB" id="7349394at2"/>
<dbReference type="Gene3D" id="3.40.50.300">
    <property type="entry name" value="P-loop containing nucleotide triphosphate hydrolases"/>
    <property type="match status" value="1"/>
</dbReference>
<dbReference type="Gene3D" id="1.10.10.60">
    <property type="entry name" value="Homeodomain-like"/>
    <property type="match status" value="2"/>
</dbReference>
<dbReference type="PANTHER" id="PTHR43280">
    <property type="entry name" value="ARAC-FAMILY TRANSCRIPTIONAL REGULATOR"/>
    <property type="match status" value="1"/>
</dbReference>
<keyword evidence="3" id="KW-0805">Transcription regulation</keyword>
<feature type="domain" description="HTH araC/xylS-type" evidence="6">
    <location>
        <begin position="314"/>
        <end position="413"/>
    </location>
</feature>
<dbReference type="Gene3D" id="1.10.8.60">
    <property type="match status" value="1"/>
</dbReference>
<dbReference type="SUPFAM" id="SSF46689">
    <property type="entry name" value="Homeodomain-like"/>
    <property type="match status" value="1"/>
</dbReference>
<evidence type="ECO:0000256" key="1">
    <source>
        <dbReference type="ARBA" id="ARBA00022741"/>
    </source>
</evidence>
<comment type="caution">
    <text evidence="8">The sequence shown here is derived from an EMBL/GenBank/DDBJ whole genome shotgun (WGS) entry which is preliminary data.</text>
</comment>
<dbReference type="GO" id="GO:0005524">
    <property type="term" value="F:ATP binding"/>
    <property type="evidence" value="ECO:0007669"/>
    <property type="project" value="InterPro"/>
</dbReference>
<dbReference type="PRINTS" id="PR00032">
    <property type="entry name" value="HTHARAC"/>
</dbReference>
<evidence type="ECO:0000259" key="6">
    <source>
        <dbReference type="PROSITE" id="PS01124"/>
    </source>
</evidence>
<feature type="domain" description="Sigma-54 factor interaction" evidence="7">
    <location>
        <begin position="57"/>
        <end position="265"/>
    </location>
</feature>
<evidence type="ECO:0000256" key="4">
    <source>
        <dbReference type="ARBA" id="ARBA00023125"/>
    </source>
</evidence>
<dbReference type="Proteomes" id="UP000287563">
    <property type="component" value="Unassembled WGS sequence"/>
</dbReference>
<evidence type="ECO:0000256" key="3">
    <source>
        <dbReference type="ARBA" id="ARBA00023015"/>
    </source>
</evidence>
<evidence type="ECO:0000259" key="7">
    <source>
        <dbReference type="PROSITE" id="PS50045"/>
    </source>
</evidence>
<dbReference type="Pfam" id="PF14532">
    <property type="entry name" value="Sigma54_activ_2"/>
    <property type="match status" value="1"/>
</dbReference>
<organism evidence="8 9">
    <name type="scientific">Photobacterium chitinilyticum</name>
    <dbReference type="NCBI Taxonomy" id="2485123"/>
    <lineage>
        <taxon>Bacteria</taxon>
        <taxon>Pseudomonadati</taxon>
        <taxon>Pseudomonadota</taxon>
        <taxon>Gammaproteobacteria</taxon>
        <taxon>Vibrionales</taxon>
        <taxon>Vibrionaceae</taxon>
        <taxon>Photobacterium</taxon>
    </lineage>
</organism>
<keyword evidence="9" id="KW-1185">Reference proteome</keyword>
<dbReference type="PROSITE" id="PS50045">
    <property type="entry name" value="SIGMA54_INTERACT_4"/>
    <property type="match status" value="1"/>
</dbReference>
<reference evidence="8 9" key="1">
    <citation type="submission" date="2018-11" db="EMBL/GenBank/DDBJ databases">
        <title>Photobacterium sp. BEI247 sp. nov., a marine bacterium isolated from Yongle Blue Hole in the South China Sea.</title>
        <authorList>
            <person name="Wang X."/>
        </authorList>
    </citation>
    <scope>NUCLEOTIDE SEQUENCE [LARGE SCALE GENOMIC DNA]</scope>
    <source>
        <strain evidence="9">BEI247</strain>
    </source>
</reference>
<proteinExistence type="predicted"/>
<dbReference type="InterPro" id="IPR020449">
    <property type="entry name" value="Tscrpt_reg_AraC-type_HTH"/>
</dbReference>
<gene>
    <name evidence="8" type="ORF">EDI28_03235</name>
</gene>
<dbReference type="AlphaFoldDB" id="A0A3S3RBH2"/>
<dbReference type="SUPFAM" id="SSF52540">
    <property type="entry name" value="P-loop containing nucleoside triphosphate hydrolases"/>
    <property type="match status" value="1"/>
</dbReference>
<dbReference type="PROSITE" id="PS00041">
    <property type="entry name" value="HTH_ARAC_FAMILY_1"/>
    <property type="match status" value="1"/>
</dbReference>
<evidence type="ECO:0000313" key="9">
    <source>
        <dbReference type="Proteomes" id="UP000287563"/>
    </source>
</evidence>
<protein>
    <submittedName>
        <fullName evidence="8">Helix-turn-helix domain-containing protein</fullName>
    </submittedName>
</protein>
<dbReference type="InterPro" id="IPR018060">
    <property type="entry name" value="HTH_AraC"/>
</dbReference>
<evidence type="ECO:0000256" key="5">
    <source>
        <dbReference type="ARBA" id="ARBA00023163"/>
    </source>
</evidence>
<dbReference type="PANTHER" id="PTHR43280:SF2">
    <property type="entry name" value="HTH-TYPE TRANSCRIPTIONAL REGULATOR EXSA"/>
    <property type="match status" value="1"/>
</dbReference>
<keyword evidence="5" id="KW-0804">Transcription</keyword>